<dbReference type="RefSeq" id="WP_135746621.1">
    <property type="nucleotide sequence ID" value="NZ_RQFL01000032.1"/>
</dbReference>
<evidence type="ECO:0008006" key="6">
    <source>
        <dbReference type="Google" id="ProtNLM"/>
    </source>
</evidence>
<evidence type="ECO:0000313" key="5">
    <source>
        <dbReference type="Proteomes" id="UP000297918"/>
    </source>
</evidence>
<feature type="transmembrane region" description="Helical" evidence="1">
    <location>
        <begin position="199"/>
        <end position="218"/>
    </location>
</feature>
<name>A0A4R9II54_9LEPT</name>
<accession>A0A4R9II54</accession>
<feature type="transmembrane region" description="Helical" evidence="1">
    <location>
        <begin position="127"/>
        <end position="147"/>
    </location>
</feature>
<keyword evidence="1" id="KW-0472">Membrane</keyword>
<comment type="caution">
    <text evidence="2">The sequence shown here is derived from an EMBL/GenBank/DDBJ whole genome shotgun (WGS) entry which is preliminary data.</text>
</comment>
<reference evidence="4 5" key="2">
    <citation type="journal article" date="2019" name="PLoS Negl. Trop. Dis.">
        <title>Revisiting the worldwide diversity of Leptospira species in the environment.</title>
        <authorList>
            <person name="Vincent A.T."/>
            <person name="Schiettekatte O."/>
            <person name="Bourhy P."/>
            <person name="Veyrier F.J."/>
            <person name="Picardeau M."/>
        </authorList>
    </citation>
    <scope>NUCLEOTIDE SEQUENCE [LARGE SCALE GENOMIC DNA]</scope>
    <source>
        <strain evidence="2 4">201800280</strain>
        <strain evidence="5">201800281</strain>
    </source>
</reference>
<feature type="transmembrane region" description="Helical" evidence="1">
    <location>
        <begin position="159"/>
        <end position="178"/>
    </location>
</feature>
<keyword evidence="5" id="KW-1185">Reference proteome</keyword>
<dbReference type="AlphaFoldDB" id="A0A4R9II54"/>
<keyword evidence="1" id="KW-1133">Transmembrane helix</keyword>
<dbReference type="Proteomes" id="UP000297394">
    <property type="component" value="Unassembled WGS sequence"/>
</dbReference>
<dbReference type="EMBL" id="RQFL01000032">
    <property type="protein sequence ID" value="TGK87663.1"/>
    <property type="molecule type" value="Genomic_DNA"/>
</dbReference>
<proteinExistence type="predicted"/>
<feature type="transmembrane region" description="Helical" evidence="1">
    <location>
        <begin position="90"/>
        <end position="115"/>
    </location>
</feature>
<reference evidence="3" key="1">
    <citation type="submission" date="2018-10" db="EMBL/GenBank/DDBJ databases">
        <authorList>
            <person name="Vincent A.T."/>
            <person name="Schiettekatte O."/>
            <person name="Bourhy P."/>
            <person name="Veyrier F.J."/>
            <person name="Picardeau M."/>
        </authorList>
    </citation>
    <scope>NUCLEOTIDE SEQUENCE</scope>
    <source>
        <strain evidence="3">201800281</strain>
    </source>
</reference>
<dbReference type="Proteomes" id="UP000297918">
    <property type="component" value="Unassembled WGS sequence"/>
</dbReference>
<evidence type="ECO:0000256" key="1">
    <source>
        <dbReference type="SAM" id="Phobius"/>
    </source>
</evidence>
<evidence type="ECO:0000313" key="3">
    <source>
        <dbReference type="EMBL" id="TGK87663.1"/>
    </source>
</evidence>
<feature type="transmembrane region" description="Helical" evidence="1">
    <location>
        <begin position="38"/>
        <end position="55"/>
    </location>
</feature>
<gene>
    <name evidence="2" type="ORF">EHQ23_07345</name>
    <name evidence="3" type="ORF">EHQ26_19470</name>
</gene>
<keyword evidence="1" id="KW-0812">Transmembrane</keyword>
<dbReference type="EMBL" id="RQFM01000013">
    <property type="protein sequence ID" value="TGK87203.1"/>
    <property type="molecule type" value="Genomic_DNA"/>
</dbReference>
<evidence type="ECO:0000313" key="2">
    <source>
        <dbReference type="EMBL" id="TGK87203.1"/>
    </source>
</evidence>
<sequence>MINKLKKVYFRYKEIVWPTKPIEKAEPAELSKSALRDLLLVSGCYLLLYFFFFIVKYSTYQKYNDRVLVDLNAKNAGVFLRYLNTYPGNVIYIFISLVIFAVSMVLVSYLFSFFLETEKRKFSIHSAITLRAVASAFSVFPIVLIVNSVFPVSETSGKFATSLLVSSWIILAIASYVISIRCYIIDNENVYGQPRRRSGIVWTIPFYFVLNFMFGVIFN</sequence>
<organism evidence="2 4">
    <name type="scientific">Leptospira bourretii</name>
    <dbReference type="NCBI Taxonomy" id="2484962"/>
    <lineage>
        <taxon>Bacteria</taxon>
        <taxon>Pseudomonadati</taxon>
        <taxon>Spirochaetota</taxon>
        <taxon>Spirochaetia</taxon>
        <taxon>Leptospirales</taxon>
        <taxon>Leptospiraceae</taxon>
        <taxon>Leptospira</taxon>
    </lineage>
</organism>
<protein>
    <recommendedName>
        <fullName evidence="6">Yip1 domain-containing protein</fullName>
    </recommendedName>
</protein>
<dbReference type="OrthoDB" id="326011at2"/>
<evidence type="ECO:0000313" key="4">
    <source>
        <dbReference type="Proteomes" id="UP000297394"/>
    </source>
</evidence>